<name>A0A167W804_9HYPO</name>
<evidence type="ECO:0000256" key="1">
    <source>
        <dbReference type="ARBA" id="ARBA00022553"/>
    </source>
</evidence>
<keyword evidence="3 5" id="KW-0808">Transferase</keyword>
<reference evidence="5 6" key="1">
    <citation type="journal article" date="2016" name="Genome Biol. Evol.">
        <title>Divergent and convergent evolution of fungal pathogenicity.</title>
        <authorList>
            <person name="Shang Y."/>
            <person name="Xiao G."/>
            <person name="Zheng P."/>
            <person name="Cen K."/>
            <person name="Zhan S."/>
            <person name="Wang C."/>
        </authorList>
    </citation>
    <scope>NUCLEOTIDE SEQUENCE [LARGE SCALE GENOMIC DNA]</scope>
    <source>
        <strain evidence="5 6">RCEF 264</strain>
    </source>
</reference>
<keyword evidence="2 5" id="KW-0489">Methyltransferase</keyword>
<evidence type="ECO:0000313" key="6">
    <source>
        <dbReference type="Proteomes" id="UP000076874"/>
    </source>
</evidence>
<proteinExistence type="predicted"/>
<accession>A0A167W804</accession>
<dbReference type="Pfam" id="PF05724">
    <property type="entry name" value="TPMT"/>
    <property type="match status" value="1"/>
</dbReference>
<keyword evidence="6" id="KW-1185">Reference proteome</keyword>
<dbReference type="SUPFAM" id="SSF53335">
    <property type="entry name" value="S-adenosyl-L-methionine-dependent methyltransferases"/>
    <property type="match status" value="1"/>
</dbReference>
<dbReference type="Proteomes" id="UP000076874">
    <property type="component" value="Unassembled WGS sequence"/>
</dbReference>
<keyword evidence="4" id="KW-0949">S-adenosyl-L-methionine</keyword>
<dbReference type="Gene3D" id="3.40.50.150">
    <property type="entry name" value="Vaccinia Virus protein VP39"/>
    <property type="match status" value="1"/>
</dbReference>
<gene>
    <name evidence="5" type="ORF">SPI_03612</name>
</gene>
<keyword evidence="1" id="KW-0597">Phosphoprotein</keyword>
<evidence type="ECO:0000256" key="2">
    <source>
        <dbReference type="ARBA" id="ARBA00022603"/>
    </source>
</evidence>
<dbReference type="PANTHER" id="PTHR32183:SF6">
    <property type="entry name" value="CYSTEINE SULFINATE DESULFINASE_CYSTEINE DESULFURASE AND RELATED ENZYMES"/>
    <property type="match status" value="1"/>
</dbReference>
<sequence length="290" mass="32351">MTDKPLKVPDEIMQSRTKLLDHFSGEGPPTNDRWAALWEAGDLLPWDRGQPNPALEDALAQRRDVLGTSVFVESAQTGHARRKRALVPGCGRGYDVLLLSSYGYDAYGLDVSSKAVGLCAEYAEKHKDDYPVKNEGAGAGKAVFLVGNFFADNWRSQVDGDQTFELFYDYTFFCALHPSMRAAWSLRYAQLASPRAETRLICLEFPTFKEPSSGGPPFSAPPSVYLAHLSHPGKEQEYDHEGKLLNERDENTVGPRFQKIAHWQPDRTHDVGRGTDWVSVWAFIGNTDAI</sequence>
<dbReference type="GO" id="GO:0032259">
    <property type="term" value="P:methylation"/>
    <property type="evidence" value="ECO:0007669"/>
    <property type="project" value="UniProtKB-KW"/>
</dbReference>
<dbReference type="PROSITE" id="PS51585">
    <property type="entry name" value="SAM_MT_TPMT"/>
    <property type="match status" value="1"/>
</dbReference>
<dbReference type="GO" id="GO:0008757">
    <property type="term" value="F:S-adenosylmethionine-dependent methyltransferase activity"/>
    <property type="evidence" value="ECO:0007669"/>
    <property type="project" value="InterPro"/>
</dbReference>
<organism evidence="5 6">
    <name type="scientific">Niveomyces insectorum RCEF 264</name>
    <dbReference type="NCBI Taxonomy" id="1081102"/>
    <lineage>
        <taxon>Eukaryota</taxon>
        <taxon>Fungi</taxon>
        <taxon>Dikarya</taxon>
        <taxon>Ascomycota</taxon>
        <taxon>Pezizomycotina</taxon>
        <taxon>Sordariomycetes</taxon>
        <taxon>Hypocreomycetidae</taxon>
        <taxon>Hypocreales</taxon>
        <taxon>Cordycipitaceae</taxon>
        <taxon>Niveomyces</taxon>
    </lineage>
</organism>
<dbReference type="InterPro" id="IPR008854">
    <property type="entry name" value="TPMT"/>
</dbReference>
<dbReference type="STRING" id="1081102.A0A167W804"/>
<dbReference type="OrthoDB" id="276151at2759"/>
<dbReference type="AlphaFoldDB" id="A0A167W804"/>
<evidence type="ECO:0000256" key="4">
    <source>
        <dbReference type="ARBA" id="ARBA00022691"/>
    </source>
</evidence>
<dbReference type="PANTHER" id="PTHR32183">
    <property type="match status" value="1"/>
</dbReference>
<evidence type="ECO:0000256" key="3">
    <source>
        <dbReference type="ARBA" id="ARBA00022679"/>
    </source>
</evidence>
<comment type="caution">
    <text evidence="5">The sequence shown here is derived from an EMBL/GenBank/DDBJ whole genome shotgun (WGS) entry which is preliminary data.</text>
</comment>
<evidence type="ECO:0000313" key="5">
    <source>
        <dbReference type="EMBL" id="OAA63449.1"/>
    </source>
</evidence>
<protein>
    <submittedName>
        <fullName evidence="5">Thiopurine S-methyltransferase</fullName>
    </submittedName>
</protein>
<dbReference type="InterPro" id="IPR029063">
    <property type="entry name" value="SAM-dependent_MTases_sf"/>
</dbReference>
<dbReference type="EMBL" id="AZHD01000005">
    <property type="protein sequence ID" value="OAA63449.1"/>
    <property type="molecule type" value="Genomic_DNA"/>
</dbReference>